<proteinExistence type="predicted"/>
<dbReference type="KEGG" id="acn:ACIS_00171"/>
<evidence type="ECO:0000313" key="1">
    <source>
        <dbReference type="EMBL" id="ACZ48858.1"/>
    </source>
</evidence>
<dbReference type="EMBL" id="CP001759">
    <property type="protein sequence ID" value="ACZ48858.1"/>
    <property type="molecule type" value="Genomic_DNA"/>
</dbReference>
<gene>
    <name evidence="1" type="ordered locus">ACIS_00171</name>
</gene>
<name>D1ATI0_ANACI</name>
<organism evidence="1 2">
    <name type="scientific">Anaplasma centrale (strain Israel)</name>
    <name type="common">Anaplasma marginale subsp. centrale (strain Israel)</name>
    <dbReference type="NCBI Taxonomy" id="574556"/>
    <lineage>
        <taxon>Bacteria</taxon>
        <taxon>Pseudomonadati</taxon>
        <taxon>Pseudomonadota</taxon>
        <taxon>Alphaproteobacteria</taxon>
        <taxon>Rickettsiales</taxon>
        <taxon>Anaplasmataceae</taxon>
        <taxon>Anaplasma</taxon>
    </lineage>
</organism>
<sequence length="258" mass="28229">MITYAIISGARAVLSFADVPHVENFKKAFTTLDTGTASRAIFSHDVHIKYHDENRVELVPEQEFTYHSANSMINHMLNHGFSFKVGILSDMMAQACSLQTEGVVVLGAGADRLSYAVRVSRDTVFLSPVSEQYLDFSSGPSQKLITILQCKSAISCVTPDVKNRSIEIVTEGNICDALASLSNALVQVGAVLPADEEFARQQMIGLAFLDSTDNELRVVQNIASYPGAHPLSRYKDVARTVENVLYCLRNGVCATLQH</sequence>
<evidence type="ECO:0000313" key="2">
    <source>
        <dbReference type="Proteomes" id="UP000000630"/>
    </source>
</evidence>
<reference evidence="1 2" key="1">
    <citation type="journal article" date="2010" name="J. Bacteriol.">
        <title>Complete genome sequence of Anaplasma marginale subsp. centrale.</title>
        <authorList>
            <person name="Herndon D.R."/>
            <person name="Palmer G.H."/>
            <person name="Shkap V."/>
            <person name="Knowles D.P. Jr."/>
            <person name="Brayton K.A."/>
        </authorList>
    </citation>
    <scope>NUCLEOTIDE SEQUENCE [LARGE SCALE GENOMIC DNA]</scope>
    <source>
        <strain evidence="1 2">Israel</strain>
    </source>
</reference>
<accession>D1ATI0</accession>
<dbReference type="RefSeq" id="WP_012880341.1">
    <property type="nucleotide sequence ID" value="NC_013532.1"/>
</dbReference>
<dbReference type="HOGENOM" id="CLU_079586_0_0_5"/>
<dbReference type="AlphaFoldDB" id="D1ATI0"/>
<dbReference type="Proteomes" id="UP000000630">
    <property type="component" value="Chromosome"/>
</dbReference>
<keyword evidence="2" id="KW-1185">Reference proteome</keyword>
<protein>
    <submittedName>
        <fullName evidence="1">Uncharacterized protein</fullName>
    </submittedName>
</protein>